<evidence type="ECO:0000259" key="5">
    <source>
        <dbReference type="PROSITE" id="PS50865"/>
    </source>
</evidence>
<dbReference type="AlphaFoldDB" id="A0A166BSA0"/>
<dbReference type="PANTHER" id="PTHR47570">
    <property type="entry name" value="ZINC ION BINDING PROTEIN"/>
    <property type="match status" value="1"/>
</dbReference>
<dbReference type="SUPFAM" id="SSF144232">
    <property type="entry name" value="HIT/MYND zinc finger-like"/>
    <property type="match status" value="1"/>
</dbReference>
<dbReference type="Proteomes" id="UP000077266">
    <property type="component" value="Unassembled WGS sequence"/>
</dbReference>
<evidence type="ECO:0000256" key="2">
    <source>
        <dbReference type="ARBA" id="ARBA00022771"/>
    </source>
</evidence>
<dbReference type="Gene3D" id="6.10.140.2220">
    <property type="match status" value="1"/>
</dbReference>
<dbReference type="InterPro" id="IPR002893">
    <property type="entry name" value="Znf_MYND"/>
</dbReference>
<name>A0A166BSA0_EXIGL</name>
<keyword evidence="7" id="KW-1185">Reference proteome</keyword>
<dbReference type="Pfam" id="PF01753">
    <property type="entry name" value="zf-MYND"/>
    <property type="match status" value="1"/>
</dbReference>
<evidence type="ECO:0000256" key="1">
    <source>
        <dbReference type="ARBA" id="ARBA00022723"/>
    </source>
</evidence>
<dbReference type="InParanoid" id="A0A166BSA0"/>
<sequence>MLTPEAYFGQLYKGARELKAAEKRGVVPDSIDFSVQEVCAACKNNITPPTKPKRCAACKSVLYCSLDCAKRDWATPPAAGAKPHRDLCADNKRHMQRLDDTVAIAKQFPWGRLEKDGSLNLDIARARFDVLGSDGYGFWSHRGGPVPHAQAGDLGKMFAANTPYAKAMAALIAAFDHLDGKDLLQSTHLTDAQGWKLPPTLIPYREFASPSKRPALITEFDGGVVDWDSWYRWRKLPKESPAALLMDFPMSVHEILVRCLQVTNRKAGSASKRVSLTVHYLGAEVELNFIPLFSELALLLPYHDIKLVMFGENVRKLGEEAKKKPSSLVAKSSPSTPVFTYKAPDECGSGAISVFLCTSKALWEPNMSDFPTPDALVACNAGLGSYREWIPVVQAAHRLEIPFGVTEYAEQSAEHQVANFPLMLSYGGIRPKSRDEYEIGLNPFQKPGQRAIPQYRLPNVSNGFTIVVVKRTAVAAAAPKSVDDVASRVAALDLDLD</sequence>
<dbReference type="Pfam" id="PF20179">
    <property type="entry name" value="MSS51_C"/>
    <property type="match status" value="1"/>
</dbReference>
<evidence type="ECO:0000256" key="4">
    <source>
        <dbReference type="PROSITE-ProRule" id="PRU00134"/>
    </source>
</evidence>
<evidence type="ECO:0000313" key="6">
    <source>
        <dbReference type="EMBL" id="KZW03620.1"/>
    </source>
</evidence>
<organism evidence="6 7">
    <name type="scientific">Exidia glandulosa HHB12029</name>
    <dbReference type="NCBI Taxonomy" id="1314781"/>
    <lineage>
        <taxon>Eukaryota</taxon>
        <taxon>Fungi</taxon>
        <taxon>Dikarya</taxon>
        <taxon>Basidiomycota</taxon>
        <taxon>Agaricomycotina</taxon>
        <taxon>Agaricomycetes</taxon>
        <taxon>Auriculariales</taxon>
        <taxon>Exidiaceae</taxon>
        <taxon>Exidia</taxon>
    </lineage>
</organism>
<dbReference type="GO" id="GO:0008270">
    <property type="term" value="F:zinc ion binding"/>
    <property type="evidence" value="ECO:0007669"/>
    <property type="project" value="UniProtKB-KW"/>
</dbReference>
<evidence type="ECO:0000313" key="7">
    <source>
        <dbReference type="Proteomes" id="UP000077266"/>
    </source>
</evidence>
<gene>
    <name evidence="6" type="ORF">EXIGLDRAFT_664199</name>
</gene>
<dbReference type="PANTHER" id="PTHR47570:SF1">
    <property type="entry name" value="ZINC ION BINDING PROTEIN"/>
    <property type="match status" value="1"/>
</dbReference>
<dbReference type="EMBL" id="KV425883">
    <property type="protein sequence ID" value="KZW03620.1"/>
    <property type="molecule type" value="Genomic_DNA"/>
</dbReference>
<dbReference type="OrthoDB" id="432970at2759"/>
<feature type="domain" description="MYND-type" evidence="5">
    <location>
        <begin position="39"/>
        <end position="88"/>
    </location>
</feature>
<protein>
    <recommendedName>
        <fullName evidence="5">MYND-type domain-containing protein</fullName>
    </recommendedName>
</protein>
<reference evidence="6 7" key="1">
    <citation type="journal article" date="2016" name="Mol. Biol. Evol.">
        <title>Comparative Genomics of Early-Diverging Mushroom-Forming Fungi Provides Insights into the Origins of Lignocellulose Decay Capabilities.</title>
        <authorList>
            <person name="Nagy L.G."/>
            <person name="Riley R."/>
            <person name="Tritt A."/>
            <person name="Adam C."/>
            <person name="Daum C."/>
            <person name="Floudas D."/>
            <person name="Sun H."/>
            <person name="Yadav J.S."/>
            <person name="Pangilinan J."/>
            <person name="Larsson K.H."/>
            <person name="Matsuura K."/>
            <person name="Barry K."/>
            <person name="Labutti K."/>
            <person name="Kuo R."/>
            <person name="Ohm R.A."/>
            <person name="Bhattacharya S.S."/>
            <person name="Shirouzu T."/>
            <person name="Yoshinaga Y."/>
            <person name="Martin F.M."/>
            <person name="Grigoriev I.V."/>
            <person name="Hibbett D.S."/>
        </authorList>
    </citation>
    <scope>NUCLEOTIDE SEQUENCE [LARGE SCALE GENOMIC DNA]</scope>
    <source>
        <strain evidence="6 7">HHB12029</strain>
    </source>
</reference>
<keyword evidence="3" id="KW-0862">Zinc</keyword>
<keyword evidence="1" id="KW-0479">Metal-binding</keyword>
<keyword evidence="2 4" id="KW-0863">Zinc-finger</keyword>
<accession>A0A166BSA0</accession>
<proteinExistence type="predicted"/>
<dbReference type="PROSITE" id="PS50865">
    <property type="entry name" value="ZF_MYND_2"/>
    <property type="match status" value="1"/>
</dbReference>
<evidence type="ECO:0000256" key="3">
    <source>
        <dbReference type="ARBA" id="ARBA00022833"/>
    </source>
</evidence>
<dbReference type="InterPro" id="IPR046824">
    <property type="entry name" value="Mss51-like_C"/>
</dbReference>
<dbReference type="STRING" id="1314781.A0A166BSA0"/>